<dbReference type="Gene3D" id="2.60.200.40">
    <property type="match status" value="1"/>
</dbReference>
<feature type="compositionally biased region" description="Polar residues" evidence="1">
    <location>
        <begin position="379"/>
        <end position="389"/>
    </location>
</feature>
<reference evidence="3" key="1">
    <citation type="submission" date="2022-11" db="EMBL/GenBank/DDBJ databases">
        <title>Genome Sequence of Cubamyces cubensis.</title>
        <authorList>
            <person name="Buettner E."/>
        </authorList>
    </citation>
    <scope>NUCLEOTIDE SEQUENCE</scope>
    <source>
        <strain evidence="3">MPL-01</strain>
    </source>
</reference>
<proteinExistence type="predicted"/>
<dbReference type="InterPro" id="IPR017438">
    <property type="entry name" value="ATP-NAD_kinase_N"/>
</dbReference>
<organism evidence="3 4">
    <name type="scientific">Trametes cubensis</name>
    <dbReference type="NCBI Taxonomy" id="1111947"/>
    <lineage>
        <taxon>Eukaryota</taxon>
        <taxon>Fungi</taxon>
        <taxon>Dikarya</taxon>
        <taxon>Basidiomycota</taxon>
        <taxon>Agaricomycotina</taxon>
        <taxon>Agaricomycetes</taxon>
        <taxon>Polyporales</taxon>
        <taxon>Polyporaceae</taxon>
        <taxon>Trametes</taxon>
    </lineage>
</organism>
<feature type="domain" description="DAGKc" evidence="2">
    <location>
        <begin position="122"/>
        <end position="272"/>
    </location>
</feature>
<dbReference type="EMBL" id="JAPEVG010000786">
    <property type="protein sequence ID" value="KAJ8455326.1"/>
    <property type="molecule type" value="Genomic_DNA"/>
</dbReference>
<dbReference type="Pfam" id="PF24321">
    <property type="entry name" value="DUF7493"/>
    <property type="match status" value="1"/>
</dbReference>
<keyword evidence="4" id="KW-1185">Reference proteome</keyword>
<feature type="compositionally biased region" description="Low complexity" evidence="1">
    <location>
        <begin position="360"/>
        <end position="378"/>
    </location>
</feature>
<dbReference type="PROSITE" id="PS50146">
    <property type="entry name" value="DAGK"/>
    <property type="match status" value="1"/>
</dbReference>
<dbReference type="GO" id="GO:0005737">
    <property type="term" value="C:cytoplasm"/>
    <property type="evidence" value="ECO:0007669"/>
    <property type="project" value="TreeGrafter"/>
</dbReference>
<dbReference type="PANTHER" id="PTHR12358:SF31">
    <property type="entry name" value="ACYLGLYCEROL KINASE, MITOCHONDRIAL"/>
    <property type="match status" value="1"/>
</dbReference>
<dbReference type="InterPro" id="IPR016064">
    <property type="entry name" value="NAD/diacylglycerol_kinase_sf"/>
</dbReference>
<evidence type="ECO:0000256" key="1">
    <source>
        <dbReference type="SAM" id="MobiDB-lite"/>
    </source>
</evidence>
<name>A0AAD7X4U5_9APHY</name>
<dbReference type="Pfam" id="PF00781">
    <property type="entry name" value="DAGK_cat"/>
    <property type="match status" value="1"/>
</dbReference>
<dbReference type="InterPro" id="IPR001206">
    <property type="entry name" value="Diacylglycerol_kinase_cat_dom"/>
</dbReference>
<dbReference type="GO" id="GO:0016020">
    <property type="term" value="C:membrane"/>
    <property type="evidence" value="ECO:0007669"/>
    <property type="project" value="TreeGrafter"/>
</dbReference>
<dbReference type="Gene3D" id="3.40.50.10330">
    <property type="entry name" value="Probable inorganic polyphosphate/atp-NAD kinase, domain 1"/>
    <property type="match status" value="1"/>
</dbReference>
<feature type="region of interest" description="Disordered" evidence="1">
    <location>
        <begin position="345"/>
        <end position="397"/>
    </location>
</feature>
<sequence>MSGAPTHLSLGSGANLSNFSLGHNELLIERAADSNVSTILPERTHANQYATEKWPKVRVPLRNVLWAGLDGALFELSVLAKKKAKAPLNLLHVTGSVSDADKHAAAAFADALMAAAYPAALQRQRRLKVFINPKSGPGKAAALWRKKIEPIFRAAKCDLDLTFTSRRQEAQDIAAELPLDRYDAVVVMSGDGLIHEVFNGYAAHAQPAKAFSIPVAPIPSGSGNALAINLLGIDVRIFSSFGYDAQDLAVAALNVIKGRPMSTDLFSFTQGGKRHISFMSQSIGLIADVDLGTDPLRFMGGQRFILGFIYEVIRCKTHPLKVSIKVADSDKRKMVRDMQAARAQAQAAHAALDTPDAEPPKAQSSPPPQQQEQAVEASNGEQQHQSESTGLPELKFADADVDDDGWVTFDRPLMYLYAGKGPFVGPDVVQFPVSLPTDGLIDVTLQDRTAQSAASTSG</sequence>
<dbReference type="GO" id="GO:0046512">
    <property type="term" value="P:sphingosine biosynthetic process"/>
    <property type="evidence" value="ECO:0007669"/>
    <property type="project" value="TreeGrafter"/>
</dbReference>
<comment type="caution">
    <text evidence="3">The sequence shown here is derived from an EMBL/GenBank/DDBJ whole genome shotgun (WGS) entry which is preliminary data.</text>
</comment>
<dbReference type="SUPFAM" id="SSF111331">
    <property type="entry name" value="NAD kinase/diacylglycerol kinase-like"/>
    <property type="match status" value="1"/>
</dbReference>
<dbReference type="GO" id="GO:0016773">
    <property type="term" value="F:phosphotransferase activity, alcohol group as acceptor"/>
    <property type="evidence" value="ECO:0007669"/>
    <property type="project" value="UniProtKB-ARBA"/>
</dbReference>
<dbReference type="InterPro" id="IPR055916">
    <property type="entry name" value="DUF7493"/>
</dbReference>
<gene>
    <name evidence="3" type="ORF">ONZ51_g12506</name>
</gene>
<evidence type="ECO:0000259" key="2">
    <source>
        <dbReference type="PROSITE" id="PS50146"/>
    </source>
</evidence>
<dbReference type="AlphaFoldDB" id="A0AAD7X4U5"/>
<protein>
    <recommendedName>
        <fullName evidence="2">DAGKc domain-containing protein</fullName>
    </recommendedName>
</protein>
<dbReference type="GO" id="GO:0001727">
    <property type="term" value="F:lipid kinase activity"/>
    <property type="evidence" value="ECO:0007669"/>
    <property type="project" value="TreeGrafter"/>
</dbReference>
<dbReference type="PANTHER" id="PTHR12358">
    <property type="entry name" value="SPHINGOSINE KINASE"/>
    <property type="match status" value="1"/>
</dbReference>
<evidence type="ECO:0000313" key="3">
    <source>
        <dbReference type="EMBL" id="KAJ8455326.1"/>
    </source>
</evidence>
<evidence type="ECO:0000313" key="4">
    <source>
        <dbReference type="Proteomes" id="UP001215151"/>
    </source>
</evidence>
<dbReference type="SMART" id="SM00046">
    <property type="entry name" value="DAGKc"/>
    <property type="match status" value="1"/>
</dbReference>
<accession>A0AAD7X4U5</accession>
<dbReference type="InterPro" id="IPR050187">
    <property type="entry name" value="Lipid_Phosphate_FormReg"/>
</dbReference>
<dbReference type="Proteomes" id="UP001215151">
    <property type="component" value="Unassembled WGS sequence"/>
</dbReference>